<keyword evidence="9" id="KW-1185">Reference proteome</keyword>
<feature type="binding site" evidence="5">
    <location>
        <position position="143"/>
    </location>
    <ligand>
        <name>S-adenosyl-L-methionine</name>
        <dbReference type="ChEBI" id="CHEBI:59789"/>
    </ligand>
</feature>
<evidence type="ECO:0000259" key="7">
    <source>
        <dbReference type="Pfam" id="PF17827"/>
    </source>
</evidence>
<dbReference type="SUPFAM" id="SSF53335">
    <property type="entry name" value="S-adenosyl-L-methionine-dependent methyltransferases"/>
    <property type="match status" value="1"/>
</dbReference>
<dbReference type="InterPro" id="IPR029063">
    <property type="entry name" value="SAM-dependent_MTases_sf"/>
</dbReference>
<dbReference type="EMBL" id="CP096983">
    <property type="protein sequence ID" value="URZ12996.1"/>
    <property type="molecule type" value="Genomic_DNA"/>
</dbReference>
<evidence type="ECO:0000256" key="4">
    <source>
        <dbReference type="ARBA" id="ARBA00048391"/>
    </source>
</evidence>
<keyword evidence="3 5" id="KW-0949">S-adenosyl-L-methionine</keyword>
<dbReference type="Gene3D" id="1.10.8.10">
    <property type="entry name" value="DNA helicase RuvA subunit, C-terminal domain"/>
    <property type="match status" value="1"/>
</dbReference>
<dbReference type="STRING" id="84029.CROST_45270"/>
<evidence type="ECO:0000256" key="1">
    <source>
        <dbReference type="ARBA" id="ARBA00022603"/>
    </source>
</evidence>
<evidence type="ECO:0000256" key="2">
    <source>
        <dbReference type="ARBA" id="ARBA00022679"/>
    </source>
</evidence>
<feature type="binding site" evidence="5">
    <location>
        <begin position="189"/>
        <end position="192"/>
    </location>
    <ligand>
        <name>substrate</name>
    </ligand>
</feature>
<dbReference type="EC" id="2.1.1.297" evidence="5"/>
<comment type="similarity">
    <text evidence="5">Belongs to the protein N5-glutamine methyltransferase family. PrmC subfamily.</text>
</comment>
<dbReference type="InterPro" id="IPR004556">
    <property type="entry name" value="HemK-like"/>
</dbReference>
<accession>A0A1S8M2E1</accession>
<dbReference type="InterPro" id="IPR019874">
    <property type="entry name" value="RF_methyltr_PrmC"/>
</dbReference>
<comment type="function">
    <text evidence="5">Methylates the class 1 translation termination release factors RF1/PrfA and RF2/PrfB on the glutamine residue of the universally conserved GGQ motif.</text>
</comment>
<evidence type="ECO:0000313" key="9">
    <source>
        <dbReference type="Proteomes" id="UP000190951"/>
    </source>
</evidence>
<comment type="catalytic activity">
    <reaction evidence="4 5">
        <text>L-glutaminyl-[peptide chain release factor] + S-adenosyl-L-methionine = N(5)-methyl-L-glutaminyl-[peptide chain release factor] + S-adenosyl-L-homocysteine + H(+)</text>
        <dbReference type="Rhea" id="RHEA:42896"/>
        <dbReference type="Rhea" id="RHEA-COMP:10271"/>
        <dbReference type="Rhea" id="RHEA-COMP:10272"/>
        <dbReference type="ChEBI" id="CHEBI:15378"/>
        <dbReference type="ChEBI" id="CHEBI:30011"/>
        <dbReference type="ChEBI" id="CHEBI:57856"/>
        <dbReference type="ChEBI" id="CHEBI:59789"/>
        <dbReference type="ChEBI" id="CHEBI:61891"/>
        <dbReference type="EC" id="2.1.1.297"/>
    </reaction>
</comment>
<evidence type="ECO:0000259" key="6">
    <source>
        <dbReference type="Pfam" id="PF05175"/>
    </source>
</evidence>
<feature type="domain" description="Release factor glutamine methyltransferase N-terminal" evidence="7">
    <location>
        <begin position="5"/>
        <end position="74"/>
    </location>
</feature>
<dbReference type="InterPro" id="IPR007848">
    <property type="entry name" value="Small_mtfrase_dom"/>
</dbReference>
<dbReference type="Gene3D" id="3.40.50.150">
    <property type="entry name" value="Vaccinia Virus protein VP39"/>
    <property type="match status" value="1"/>
</dbReference>
<dbReference type="HAMAP" id="MF_02126">
    <property type="entry name" value="RF_methyltr_PrmC"/>
    <property type="match status" value="1"/>
</dbReference>
<keyword evidence="2 5" id="KW-0808">Transferase</keyword>
<dbReference type="AlphaFoldDB" id="A0A1S8M2E1"/>
<dbReference type="KEGG" id="crw:CROST_037460"/>
<comment type="caution">
    <text evidence="5">Lacks conserved residue(s) required for the propagation of feature annotation.</text>
</comment>
<dbReference type="CDD" id="cd02440">
    <property type="entry name" value="AdoMet_MTases"/>
    <property type="match status" value="1"/>
</dbReference>
<dbReference type="Pfam" id="PF05175">
    <property type="entry name" value="MTS"/>
    <property type="match status" value="1"/>
</dbReference>
<dbReference type="NCBIfam" id="TIGR00536">
    <property type="entry name" value="hemK_fam"/>
    <property type="match status" value="1"/>
</dbReference>
<keyword evidence="1 5" id="KW-0489">Methyltransferase</keyword>
<reference evidence="8 9" key="1">
    <citation type="submission" date="2022-04" db="EMBL/GenBank/DDBJ databases">
        <title>Genome sequence of C. roseum typestrain.</title>
        <authorList>
            <person name="Poehlein A."/>
            <person name="Schoch T."/>
            <person name="Duerre P."/>
            <person name="Daniel R."/>
        </authorList>
    </citation>
    <scope>NUCLEOTIDE SEQUENCE [LARGE SCALE GENOMIC DNA]</scope>
    <source>
        <strain evidence="8 9">DSM 7320</strain>
    </source>
</reference>
<evidence type="ECO:0000256" key="5">
    <source>
        <dbReference type="HAMAP-Rule" id="MF_02126"/>
    </source>
</evidence>
<sequence>MKIKEALVKAYSILKESNKEFYMEDSQILLTHVIKKDKLFIITNRDFEIDEDKAEEYFRYIDMRRKKMPLRYITKQCEFMGLDFHIEEGVLIPRPDTEILVEEVLKYIEYNNYKKVCDVCSGSGAIGLSIAKYANNVEVLCTDISKDAIRVSEINRKSLELEDRVKIEEGDLLRKVIERGEKFDVIVSNPPYIREDEIPTLMEDVKEYEPKIALSGGEDGLEFYRKITSMSKEILKPGGLIAYEIGSDEADEVFQILKNEGFISVEKRKDLAKMDRVVLAVRGGL</sequence>
<dbReference type="GO" id="GO:0003676">
    <property type="term" value="F:nucleic acid binding"/>
    <property type="evidence" value="ECO:0007669"/>
    <property type="project" value="InterPro"/>
</dbReference>
<protein>
    <recommendedName>
        <fullName evidence="5">Release factor glutamine methyltransferase</fullName>
        <shortName evidence="5">RF MTase</shortName>
        <ecNumber evidence="5">2.1.1.297</ecNumber>
    </recommendedName>
    <alternativeName>
        <fullName evidence="5">N5-glutamine methyltransferase PrmC</fullName>
    </alternativeName>
    <alternativeName>
        <fullName evidence="5">Protein-(glutamine-N5) MTase PrmC</fullName>
    </alternativeName>
    <alternativeName>
        <fullName evidence="5">Protein-glutamine N-methyltransferase PrmC</fullName>
    </alternativeName>
</protein>
<dbReference type="PANTHER" id="PTHR18895">
    <property type="entry name" value="HEMK METHYLTRANSFERASE"/>
    <property type="match status" value="1"/>
</dbReference>
<dbReference type="NCBIfam" id="TIGR03534">
    <property type="entry name" value="RF_mod_PrmC"/>
    <property type="match status" value="1"/>
</dbReference>
<evidence type="ECO:0000256" key="3">
    <source>
        <dbReference type="ARBA" id="ARBA00022691"/>
    </source>
</evidence>
<dbReference type="InterPro" id="IPR050320">
    <property type="entry name" value="N5-glutamine_MTase"/>
</dbReference>
<dbReference type="InterPro" id="IPR002052">
    <property type="entry name" value="DNA_methylase_N6_adenine_CS"/>
</dbReference>
<gene>
    <name evidence="8" type="primary">prmC_1</name>
    <name evidence="5" type="synonym">prmC</name>
    <name evidence="8" type="ORF">CROST_037460</name>
</gene>
<dbReference type="PROSITE" id="PS00092">
    <property type="entry name" value="N6_MTASE"/>
    <property type="match status" value="1"/>
</dbReference>
<evidence type="ECO:0000313" key="8">
    <source>
        <dbReference type="EMBL" id="URZ12996.1"/>
    </source>
</evidence>
<dbReference type="RefSeq" id="WP_077834485.1">
    <property type="nucleotide sequence ID" value="NZ_CP096983.1"/>
</dbReference>
<organism evidence="8 9">
    <name type="scientific">Clostridium felsineum</name>
    <dbReference type="NCBI Taxonomy" id="36839"/>
    <lineage>
        <taxon>Bacteria</taxon>
        <taxon>Bacillati</taxon>
        <taxon>Bacillota</taxon>
        <taxon>Clostridia</taxon>
        <taxon>Eubacteriales</taxon>
        <taxon>Clostridiaceae</taxon>
        <taxon>Clostridium</taxon>
    </lineage>
</organism>
<dbReference type="PANTHER" id="PTHR18895:SF74">
    <property type="entry name" value="MTRF1L RELEASE FACTOR GLUTAMINE METHYLTRANSFERASE"/>
    <property type="match status" value="1"/>
</dbReference>
<feature type="domain" description="Methyltransferase small" evidence="6">
    <location>
        <begin position="99"/>
        <end position="197"/>
    </location>
</feature>
<feature type="binding site" evidence="5">
    <location>
        <position position="189"/>
    </location>
    <ligand>
        <name>S-adenosyl-L-methionine</name>
        <dbReference type="ChEBI" id="CHEBI:59789"/>
    </ligand>
</feature>
<dbReference type="GO" id="GO:0102559">
    <property type="term" value="F:peptide chain release factor N(5)-glutamine methyltransferase activity"/>
    <property type="evidence" value="ECO:0007669"/>
    <property type="project" value="UniProtKB-EC"/>
</dbReference>
<dbReference type="GO" id="GO:0032259">
    <property type="term" value="P:methylation"/>
    <property type="evidence" value="ECO:0007669"/>
    <property type="project" value="UniProtKB-KW"/>
</dbReference>
<proteinExistence type="inferred from homology"/>
<dbReference type="Proteomes" id="UP000190951">
    <property type="component" value="Chromosome"/>
</dbReference>
<name>A0A1S8M2E1_9CLOT</name>
<dbReference type="InterPro" id="IPR040758">
    <property type="entry name" value="PrmC_N"/>
</dbReference>
<dbReference type="Pfam" id="PF17827">
    <property type="entry name" value="PrmC_N"/>
    <property type="match status" value="1"/>
</dbReference>